<dbReference type="Gene3D" id="3.20.20.150">
    <property type="entry name" value="Divalent-metal-dependent TIM barrel enzymes"/>
    <property type="match status" value="1"/>
</dbReference>
<dbReference type="InterPro" id="IPR006311">
    <property type="entry name" value="TAT_signal"/>
</dbReference>
<evidence type="ECO:0000313" key="13">
    <source>
        <dbReference type="Proteomes" id="UP001589858"/>
    </source>
</evidence>
<gene>
    <name evidence="12" type="ORF">ACFFF8_19505</name>
</gene>
<comment type="cofactor">
    <cofactor evidence="3">
        <name>Fe(2+)</name>
        <dbReference type="ChEBI" id="CHEBI:29033"/>
    </cofactor>
</comment>
<evidence type="ECO:0000256" key="2">
    <source>
        <dbReference type="ARBA" id="ARBA00001936"/>
    </source>
</evidence>
<comment type="catalytic activity">
    <reaction evidence="1">
        <text>D-mannonate = 2-dehydro-3-deoxy-D-gluconate + H2O</text>
        <dbReference type="Rhea" id="RHEA:20097"/>
        <dbReference type="ChEBI" id="CHEBI:15377"/>
        <dbReference type="ChEBI" id="CHEBI:17767"/>
        <dbReference type="ChEBI" id="CHEBI:57990"/>
        <dbReference type="EC" id="4.2.1.8"/>
    </reaction>
</comment>
<evidence type="ECO:0000256" key="7">
    <source>
        <dbReference type="ARBA" id="ARBA00012927"/>
    </source>
</evidence>
<evidence type="ECO:0000256" key="1">
    <source>
        <dbReference type="ARBA" id="ARBA00001794"/>
    </source>
</evidence>
<comment type="function">
    <text evidence="4">Catalyzes the dehydration of D-mannonate.</text>
</comment>
<dbReference type="Proteomes" id="UP001589858">
    <property type="component" value="Unassembled WGS sequence"/>
</dbReference>
<organism evidence="12 13">
    <name type="scientific">Novosphingobium clariflavum</name>
    <dbReference type="NCBI Taxonomy" id="2029884"/>
    <lineage>
        <taxon>Bacteria</taxon>
        <taxon>Pseudomonadati</taxon>
        <taxon>Pseudomonadota</taxon>
        <taxon>Alphaproteobacteria</taxon>
        <taxon>Sphingomonadales</taxon>
        <taxon>Sphingomonadaceae</taxon>
        <taxon>Novosphingobium</taxon>
    </lineage>
</organism>
<comment type="caution">
    <text evidence="12">The sequence shown here is derived from an EMBL/GenBank/DDBJ whole genome shotgun (WGS) entry which is preliminary data.</text>
</comment>
<evidence type="ECO:0000256" key="5">
    <source>
        <dbReference type="ARBA" id="ARBA00004892"/>
    </source>
</evidence>
<dbReference type="EC" id="4.2.1.8" evidence="7"/>
<name>A0ABV6SBZ0_9SPHN</name>
<dbReference type="Pfam" id="PF03786">
    <property type="entry name" value="UxuA"/>
    <property type="match status" value="1"/>
</dbReference>
<comment type="cofactor">
    <cofactor evidence="2">
        <name>Mn(2+)</name>
        <dbReference type="ChEBI" id="CHEBI:29035"/>
    </cofactor>
</comment>
<accession>A0ABV6SBZ0</accession>
<dbReference type="RefSeq" id="WP_267218577.1">
    <property type="nucleotide sequence ID" value="NZ_JAPCWC010000001.1"/>
</dbReference>
<evidence type="ECO:0000313" key="12">
    <source>
        <dbReference type="EMBL" id="MFC0686775.1"/>
    </source>
</evidence>
<reference evidence="12 13" key="1">
    <citation type="submission" date="2024-09" db="EMBL/GenBank/DDBJ databases">
        <authorList>
            <person name="Sun Q."/>
            <person name="Mori K."/>
        </authorList>
    </citation>
    <scope>NUCLEOTIDE SEQUENCE [LARGE SCALE GENOMIC DNA]</scope>
    <source>
        <strain evidence="12 13">CICC 11035S</strain>
    </source>
</reference>
<dbReference type="InterPro" id="IPR036237">
    <property type="entry name" value="Xyl_isomerase-like_sf"/>
</dbReference>
<evidence type="ECO:0000256" key="10">
    <source>
        <dbReference type="ARBA" id="ARBA00023239"/>
    </source>
</evidence>
<evidence type="ECO:0000256" key="11">
    <source>
        <dbReference type="SAM" id="SignalP"/>
    </source>
</evidence>
<keyword evidence="11" id="KW-0732">Signal</keyword>
<feature type="signal peptide" evidence="11">
    <location>
        <begin position="1"/>
        <end position="24"/>
    </location>
</feature>
<keyword evidence="9" id="KW-0464">Manganese</keyword>
<evidence type="ECO:0000256" key="3">
    <source>
        <dbReference type="ARBA" id="ARBA00001954"/>
    </source>
</evidence>
<feature type="chain" id="PRO_5047302592" description="mannonate dehydratase" evidence="11">
    <location>
        <begin position="25"/>
        <end position="383"/>
    </location>
</feature>
<evidence type="ECO:0000256" key="9">
    <source>
        <dbReference type="ARBA" id="ARBA00023211"/>
    </source>
</evidence>
<dbReference type="PROSITE" id="PS51318">
    <property type="entry name" value="TAT"/>
    <property type="match status" value="1"/>
</dbReference>
<sequence length="383" mass="41956">MDRRNFMLAAGAGASLTLAGGAQAVSARSAKPGAPAASGRKPYLMKLGCQSMPSSEAHFADFARFGVTNICARAAVADGRLYPTVDELSRLRDMAQRHGLSLDMLEPDLLVSTHIDREKHPAIMLGDGAERDRDIEAFATTLRNCAAAGIPAVKYNMSLLGVLRTAPAEGRGGSHYFAWDLSKAKPATPLTRAGVVDADLFWERITYFLDRIVPVANETKVRIACHPQDPGTPPGGYQGVTNVLGTVEGLKRLVQINESPYHGLNFCQGSVCENLTDPANQIFDVIRWFGSRKKIFNVHFRNIQGHRDRFNESFPDEGDIDMVRALQTYAEVGYDGMIMPDHVPGMDDPQVVDGKPVWTPRAENFAFCYGYIRGLLQSAQRLT</sequence>
<comment type="pathway">
    <text evidence="5">Carbohydrate metabolism; pentose and glucuronate interconversion.</text>
</comment>
<keyword evidence="10 12" id="KW-0456">Lyase</keyword>
<dbReference type="InterPro" id="IPR004628">
    <property type="entry name" value="Man_deHydtase"/>
</dbReference>
<proteinExistence type="inferred from homology"/>
<evidence type="ECO:0000256" key="6">
    <source>
        <dbReference type="ARBA" id="ARBA00007389"/>
    </source>
</evidence>
<evidence type="ECO:0000256" key="8">
    <source>
        <dbReference type="ARBA" id="ARBA00023004"/>
    </source>
</evidence>
<dbReference type="PANTHER" id="PTHR30387:SF2">
    <property type="entry name" value="MANNONATE DEHYDRATASE"/>
    <property type="match status" value="1"/>
</dbReference>
<dbReference type="SUPFAM" id="SSF51658">
    <property type="entry name" value="Xylose isomerase-like"/>
    <property type="match status" value="1"/>
</dbReference>
<protein>
    <recommendedName>
        <fullName evidence="7">mannonate dehydratase</fullName>
        <ecNumber evidence="7">4.2.1.8</ecNumber>
    </recommendedName>
</protein>
<evidence type="ECO:0000256" key="4">
    <source>
        <dbReference type="ARBA" id="ARBA00002713"/>
    </source>
</evidence>
<keyword evidence="8" id="KW-0408">Iron</keyword>
<comment type="similarity">
    <text evidence="6">Belongs to the mannonate dehydratase family.</text>
</comment>
<keyword evidence="13" id="KW-1185">Reference proteome</keyword>
<dbReference type="EMBL" id="JBHLTM010000075">
    <property type="protein sequence ID" value="MFC0686775.1"/>
    <property type="molecule type" value="Genomic_DNA"/>
</dbReference>
<dbReference type="GO" id="GO:0008927">
    <property type="term" value="F:mannonate dehydratase activity"/>
    <property type="evidence" value="ECO:0007669"/>
    <property type="project" value="UniProtKB-EC"/>
</dbReference>
<dbReference type="PANTHER" id="PTHR30387">
    <property type="entry name" value="MANNONATE DEHYDRATASE"/>
    <property type="match status" value="1"/>
</dbReference>